<dbReference type="Gene3D" id="1.10.357.10">
    <property type="entry name" value="Tetracycline Repressor, domain 2"/>
    <property type="match status" value="1"/>
</dbReference>
<keyword evidence="6" id="KW-1185">Reference proteome</keyword>
<dbReference type="Pfam" id="PF00440">
    <property type="entry name" value="TetR_N"/>
    <property type="match status" value="1"/>
</dbReference>
<dbReference type="PRINTS" id="PR00455">
    <property type="entry name" value="HTHTETR"/>
</dbReference>
<dbReference type="PANTHER" id="PTHR30055">
    <property type="entry name" value="HTH-TYPE TRANSCRIPTIONAL REGULATOR RUTR"/>
    <property type="match status" value="1"/>
</dbReference>
<dbReference type="Proteomes" id="UP000035352">
    <property type="component" value="Chromosome"/>
</dbReference>
<dbReference type="PROSITE" id="PS50977">
    <property type="entry name" value="HTH_TETR_2"/>
    <property type="match status" value="1"/>
</dbReference>
<evidence type="ECO:0000256" key="3">
    <source>
        <dbReference type="SAM" id="MobiDB-lite"/>
    </source>
</evidence>
<organism evidence="5 6">
    <name type="scientific">Caldimonas brevitalea</name>
    <dbReference type="NCBI Taxonomy" id="413882"/>
    <lineage>
        <taxon>Bacteria</taxon>
        <taxon>Pseudomonadati</taxon>
        <taxon>Pseudomonadota</taxon>
        <taxon>Betaproteobacteria</taxon>
        <taxon>Burkholderiales</taxon>
        <taxon>Sphaerotilaceae</taxon>
        <taxon>Caldimonas</taxon>
    </lineage>
</organism>
<dbReference type="AlphaFoldDB" id="A0A0G3BD87"/>
<gene>
    <name evidence="5" type="ORF">AAW51_0648</name>
</gene>
<dbReference type="PANTHER" id="PTHR30055:SF226">
    <property type="entry name" value="HTH-TYPE TRANSCRIPTIONAL REGULATOR PKSA"/>
    <property type="match status" value="1"/>
</dbReference>
<dbReference type="EMBL" id="CP011371">
    <property type="protein sequence ID" value="AKJ27339.1"/>
    <property type="molecule type" value="Genomic_DNA"/>
</dbReference>
<dbReference type="GO" id="GO:0003700">
    <property type="term" value="F:DNA-binding transcription factor activity"/>
    <property type="evidence" value="ECO:0007669"/>
    <property type="project" value="TreeGrafter"/>
</dbReference>
<sequence>MYRRRPSHGFGYGGAAGRPGGVGHKPLKRPVQARSRFTVQALYDAFVRIWRSRGWDAVTTREVALESGVSVGTLYDYFPNKQALLSGYVRHCIEALVEALHQQVVQADTLTWAERLHRLVRLSCGVDPGQPYFDAEMLALEHQIAEPKHHRRAYEELSAKWVEALTGCADLPRPMSPERARTLFLCAWGGRRYRLLVAPTDLDAERWAAEVEAVCRAAIEAG</sequence>
<evidence type="ECO:0000313" key="6">
    <source>
        <dbReference type="Proteomes" id="UP000035352"/>
    </source>
</evidence>
<feature type="region of interest" description="Disordered" evidence="3">
    <location>
        <begin position="1"/>
        <end position="25"/>
    </location>
</feature>
<feature type="compositionally biased region" description="Gly residues" evidence="3">
    <location>
        <begin position="10"/>
        <end position="23"/>
    </location>
</feature>
<feature type="domain" description="HTH tetR-type" evidence="4">
    <location>
        <begin position="36"/>
        <end position="96"/>
    </location>
</feature>
<evidence type="ECO:0000256" key="2">
    <source>
        <dbReference type="PROSITE-ProRule" id="PRU00335"/>
    </source>
</evidence>
<dbReference type="GO" id="GO:0000976">
    <property type="term" value="F:transcription cis-regulatory region binding"/>
    <property type="evidence" value="ECO:0007669"/>
    <property type="project" value="TreeGrafter"/>
</dbReference>
<dbReference type="STRING" id="413882.AAW51_0648"/>
<dbReference type="KEGG" id="pbh:AAW51_0648"/>
<dbReference type="InterPro" id="IPR001647">
    <property type="entry name" value="HTH_TetR"/>
</dbReference>
<dbReference type="OrthoDB" id="9816320at2"/>
<dbReference type="InterPro" id="IPR050109">
    <property type="entry name" value="HTH-type_TetR-like_transc_reg"/>
</dbReference>
<name>A0A0G3BD87_9BURK</name>
<evidence type="ECO:0000313" key="5">
    <source>
        <dbReference type="EMBL" id="AKJ27339.1"/>
    </source>
</evidence>
<evidence type="ECO:0000256" key="1">
    <source>
        <dbReference type="ARBA" id="ARBA00023125"/>
    </source>
</evidence>
<accession>A0A0G3BD87</accession>
<dbReference type="SUPFAM" id="SSF46689">
    <property type="entry name" value="Homeodomain-like"/>
    <property type="match status" value="1"/>
</dbReference>
<keyword evidence="1 2" id="KW-0238">DNA-binding</keyword>
<feature type="DNA-binding region" description="H-T-H motif" evidence="2">
    <location>
        <begin position="59"/>
        <end position="78"/>
    </location>
</feature>
<dbReference type="InterPro" id="IPR009057">
    <property type="entry name" value="Homeodomain-like_sf"/>
</dbReference>
<protein>
    <submittedName>
        <fullName evidence="5">TetR family transcriptional regulator</fullName>
    </submittedName>
</protein>
<proteinExistence type="predicted"/>
<reference evidence="5 6" key="1">
    <citation type="submission" date="2015-05" db="EMBL/GenBank/DDBJ databases">
        <authorList>
            <person name="Tang B."/>
            <person name="Yu Y."/>
        </authorList>
    </citation>
    <scope>NUCLEOTIDE SEQUENCE [LARGE SCALE GENOMIC DNA]</scope>
    <source>
        <strain evidence="5 6">DSM 7029</strain>
    </source>
</reference>
<evidence type="ECO:0000259" key="4">
    <source>
        <dbReference type="PROSITE" id="PS50977"/>
    </source>
</evidence>
<dbReference type="PATRIC" id="fig|413882.6.peg.685"/>